<feature type="active site" description="Tele-AMP-histidine intermediate" evidence="1">
    <location>
        <position position="93"/>
    </location>
</feature>
<evidence type="ECO:0000313" key="5">
    <source>
        <dbReference type="EMBL" id="GCC53356.1"/>
    </source>
</evidence>
<dbReference type="GO" id="GO:0003824">
    <property type="term" value="F:catalytic activity"/>
    <property type="evidence" value="ECO:0007669"/>
    <property type="project" value="InterPro"/>
</dbReference>
<evidence type="ECO:0000256" key="3">
    <source>
        <dbReference type="PROSITE-ProRule" id="PRU00464"/>
    </source>
</evidence>
<protein>
    <submittedName>
        <fullName evidence="5">HIT family protein</fullName>
    </submittedName>
</protein>
<organism evidence="5 6">
    <name type="scientific">Chryseotalea sanaruensis</name>
    <dbReference type="NCBI Taxonomy" id="2482724"/>
    <lineage>
        <taxon>Bacteria</taxon>
        <taxon>Pseudomonadati</taxon>
        <taxon>Bacteroidota</taxon>
        <taxon>Cytophagia</taxon>
        <taxon>Cytophagales</taxon>
        <taxon>Chryseotaleaceae</taxon>
        <taxon>Chryseotalea</taxon>
    </lineage>
</organism>
<feature type="short sequence motif" description="Histidine triad motif" evidence="2 3">
    <location>
        <begin position="91"/>
        <end position="95"/>
    </location>
</feature>
<dbReference type="Proteomes" id="UP000288227">
    <property type="component" value="Unassembled WGS sequence"/>
</dbReference>
<dbReference type="Gene3D" id="3.30.428.10">
    <property type="entry name" value="HIT-like"/>
    <property type="match status" value="1"/>
</dbReference>
<dbReference type="RefSeq" id="WP_127124004.1">
    <property type="nucleotide sequence ID" value="NZ_BHXQ01000007.1"/>
</dbReference>
<feature type="domain" description="HIT" evidence="4">
    <location>
        <begin position="4"/>
        <end position="107"/>
    </location>
</feature>
<dbReference type="SUPFAM" id="SSF54197">
    <property type="entry name" value="HIT-like"/>
    <property type="match status" value="1"/>
</dbReference>
<sequence>MASIFTKIINREIPGYIVAEDERYIAIHDISPLVMGHVLVIPKQESDYIFDLENDALAGLTLFAKKVAIAVKKAIPCKRVGVAVIGLEVPHVHIHLVPMNSMGDINFTKPKLSPSKEELAEVTEKIKAAL</sequence>
<dbReference type="AlphaFoldDB" id="A0A401UEM7"/>
<proteinExistence type="predicted"/>
<evidence type="ECO:0000259" key="4">
    <source>
        <dbReference type="PROSITE" id="PS51084"/>
    </source>
</evidence>
<dbReference type="PROSITE" id="PS51084">
    <property type="entry name" value="HIT_2"/>
    <property type="match status" value="1"/>
</dbReference>
<dbReference type="PANTHER" id="PTHR46648">
    <property type="entry name" value="HIT FAMILY PROTEIN 1"/>
    <property type="match status" value="1"/>
</dbReference>
<dbReference type="EMBL" id="BHXQ01000007">
    <property type="protein sequence ID" value="GCC53356.1"/>
    <property type="molecule type" value="Genomic_DNA"/>
</dbReference>
<keyword evidence="6" id="KW-1185">Reference proteome</keyword>
<comment type="caution">
    <text evidence="5">The sequence shown here is derived from an EMBL/GenBank/DDBJ whole genome shotgun (WGS) entry which is preliminary data.</text>
</comment>
<dbReference type="InterPro" id="IPR036265">
    <property type="entry name" value="HIT-like_sf"/>
</dbReference>
<evidence type="ECO:0000256" key="1">
    <source>
        <dbReference type="PIRSR" id="PIRSR601310-1"/>
    </source>
</evidence>
<gene>
    <name evidence="5" type="ORF">SanaruYs_35990</name>
</gene>
<name>A0A401UEM7_9BACT</name>
<dbReference type="PANTHER" id="PTHR46648:SF1">
    <property type="entry name" value="ADENOSINE 5'-MONOPHOSPHORAMIDASE HNT1"/>
    <property type="match status" value="1"/>
</dbReference>
<dbReference type="Pfam" id="PF01230">
    <property type="entry name" value="HIT"/>
    <property type="match status" value="1"/>
</dbReference>
<reference evidence="5 6" key="1">
    <citation type="submission" date="2018-11" db="EMBL/GenBank/DDBJ databases">
        <title>Chryseotalea sanarue gen. nov., sp., nov., a member of the family Cytophagaceae, isolated from a brackish lake in Hamamatsu Japan.</title>
        <authorList>
            <person name="Maejima Y."/>
            <person name="Iino T."/>
            <person name="Muraguchi Y."/>
            <person name="Fukuda K."/>
            <person name="Ohkuma M."/>
            <person name="Moriuchi R."/>
            <person name="Dohra H."/>
            <person name="Kimbara K."/>
            <person name="Shintani M."/>
        </authorList>
    </citation>
    <scope>NUCLEOTIDE SEQUENCE [LARGE SCALE GENOMIC DNA]</scope>
    <source>
        <strain evidence="5 6">Ys</strain>
    </source>
</reference>
<evidence type="ECO:0000256" key="2">
    <source>
        <dbReference type="PIRSR" id="PIRSR601310-3"/>
    </source>
</evidence>
<dbReference type="InterPro" id="IPR011146">
    <property type="entry name" value="HIT-like"/>
</dbReference>
<dbReference type="GO" id="GO:0009117">
    <property type="term" value="P:nucleotide metabolic process"/>
    <property type="evidence" value="ECO:0007669"/>
    <property type="project" value="TreeGrafter"/>
</dbReference>
<evidence type="ECO:0000313" key="6">
    <source>
        <dbReference type="Proteomes" id="UP000288227"/>
    </source>
</evidence>
<dbReference type="InterPro" id="IPR001310">
    <property type="entry name" value="Histidine_triad_HIT"/>
</dbReference>
<dbReference type="OrthoDB" id="9784774at2"/>
<dbReference type="PRINTS" id="PR00332">
    <property type="entry name" value="HISTRIAD"/>
</dbReference>
<accession>A0A401UEM7</accession>